<organism evidence="1 2">
    <name type="scientific">Ureibacillus thermosphaericus</name>
    <dbReference type="NCBI Taxonomy" id="51173"/>
    <lineage>
        <taxon>Bacteria</taxon>
        <taxon>Bacillati</taxon>
        <taxon>Bacillota</taxon>
        <taxon>Bacilli</taxon>
        <taxon>Bacillales</taxon>
        <taxon>Caryophanaceae</taxon>
        <taxon>Ureibacillus</taxon>
    </lineage>
</organism>
<dbReference type="AlphaFoldDB" id="A0A840Q2Q4"/>
<keyword evidence="2" id="KW-1185">Reference proteome</keyword>
<evidence type="ECO:0000313" key="1">
    <source>
        <dbReference type="EMBL" id="MBB5149306.1"/>
    </source>
</evidence>
<gene>
    <name evidence="1" type="ORF">HNR36_001696</name>
</gene>
<name>A0A840Q2Q4_URETH</name>
<dbReference type="Proteomes" id="UP000557217">
    <property type="component" value="Unassembled WGS sequence"/>
</dbReference>
<accession>A0A840Q2Q4</accession>
<dbReference type="RefSeq" id="WP_168412454.1">
    <property type="nucleotide sequence ID" value="NZ_JAAXPW010000020.1"/>
</dbReference>
<sequence>MFAEEHLNREREKIGNYFKSKYNISFEELTFFNNYSNSLLRCTVSLKIWSEKLEVKKVVSHESLQYLKETTSNFTQVLTLGILGFKSPTYSMIRRSLENIISFYYYKDHPIEFIKKMLVPNFKNLSINEMGDYIKQYPFKYFYGDSIEIETNINEFVSQIMGLWKTEYQNLSKFVHGSTEEYLDQSSFIEEIIPNNEILKNVEKHVNKFCSIVNTLNILFFFDLYKTEFSEEEKQFIRQSITQSGYKISIQEIFGEI</sequence>
<comment type="caution">
    <text evidence="1">The sequence shown here is derived from an EMBL/GenBank/DDBJ whole genome shotgun (WGS) entry which is preliminary data.</text>
</comment>
<protein>
    <submittedName>
        <fullName evidence="1">Uncharacterized protein</fullName>
    </submittedName>
</protein>
<dbReference type="EMBL" id="JACHGZ010000018">
    <property type="protein sequence ID" value="MBB5149306.1"/>
    <property type="molecule type" value="Genomic_DNA"/>
</dbReference>
<evidence type="ECO:0000313" key="2">
    <source>
        <dbReference type="Proteomes" id="UP000557217"/>
    </source>
</evidence>
<reference evidence="1 2" key="1">
    <citation type="submission" date="2020-08" db="EMBL/GenBank/DDBJ databases">
        <title>Genomic Encyclopedia of Type Strains, Phase IV (KMG-IV): sequencing the most valuable type-strain genomes for metagenomic binning, comparative biology and taxonomic classification.</title>
        <authorList>
            <person name="Goeker M."/>
        </authorList>
    </citation>
    <scope>NUCLEOTIDE SEQUENCE [LARGE SCALE GENOMIC DNA]</scope>
    <source>
        <strain evidence="1 2">DSM 10633</strain>
    </source>
</reference>
<proteinExistence type="predicted"/>